<comment type="catalytic activity">
    <reaction evidence="5 8">
        <text>a 2'-deoxycytidine in DNA + S-adenosyl-L-methionine = a 5-methyl-2'-deoxycytidine in DNA + S-adenosyl-L-homocysteine + H(+)</text>
        <dbReference type="Rhea" id="RHEA:13681"/>
        <dbReference type="Rhea" id="RHEA-COMP:11369"/>
        <dbReference type="Rhea" id="RHEA-COMP:11370"/>
        <dbReference type="ChEBI" id="CHEBI:15378"/>
        <dbReference type="ChEBI" id="CHEBI:57856"/>
        <dbReference type="ChEBI" id="CHEBI:59789"/>
        <dbReference type="ChEBI" id="CHEBI:85452"/>
        <dbReference type="ChEBI" id="CHEBI:85454"/>
        <dbReference type="EC" id="2.1.1.37"/>
    </reaction>
</comment>
<gene>
    <name evidence="9" type="primary">hhaIM_1</name>
    <name evidence="9" type="ORF">AAX29_00598</name>
</gene>
<reference evidence="10" key="1">
    <citation type="submission" date="2015-05" db="EMBL/GenBank/DDBJ databases">
        <authorList>
            <person name="Rovetto F."/>
            <person name="Cocolin L."/>
            <person name="Illeghems K."/>
            <person name="Van Nieuwerburgh F."/>
            <person name="Houf K."/>
        </authorList>
    </citation>
    <scope>NUCLEOTIDE SEQUENCE [LARGE SCALE GENOMIC DNA]</scope>
    <source>
        <strain evidence="10">DU22</strain>
    </source>
</reference>
<dbReference type="InterPro" id="IPR018117">
    <property type="entry name" value="C5_DNA_meth_AS"/>
</dbReference>
<keyword evidence="1 6" id="KW-0489">Methyltransferase</keyword>
<dbReference type="PROSITE" id="PS51679">
    <property type="entry name" value="SAM_MT_C5"/>
    <property type="match status" value="1"/>
</dbReference>
<accession>A0A1C0B7J8</accession>
<dbReference type="GO" id="GO:0032259">
    <property type="term" value="P:methylation"/>
    <property type="evidence" value="ECO:0007669"/>
    <property type="project" value="UniProtKB-KW"/>
</dbReference>
<name>A0A1C0B7J8_9BACT</name>
<dbReference type="AlphaFoldDB" id="A0A1C0B7J8"/>
<dbReference type="SUPFAM" id="SSF53335">
    <property type="entry name" value="S-adenosyl-L-methionine-dependent methyltransferases"/>
    <property type="match status" value="1"/>
</dbReference>
<dbReference type="Gene3D" id="3.40.50.150">
    <property type="entry name" value="Vaccinia Virus protein VP39"/>
    <property type="match status" value="1"/>
</dbReference>
<dbReference type="InterPro" id="IPR029063">
    <property type="entry name" value="SAM-dependent_MTases_sf"/>
</dbReference>
<evidence type="ECO:0000256" key="2">
    <source>
        <dbReference type="ARBA" id="ARBA00022679"/>
    </source>
</evidence>
<dbReference type="PANTHER" id="PTHR46098">
    <property type="entry name" value="TRNA (CYTOSINE(38)-C(5))-METHYLTRANSFERASE"/>
    <property type="match status" value="1"/>
</dbReference>
<comment type="similarity">
    <text evidence="6 7">Belongs to the class I-like SAM-binding methyltransferase superfamily. C5-methyltransferase family.</text>
</comment>
<dbReference type="PRINTS" id="PR00105">
    <property type="entry name" value="C5METTRFRASE"/>
</dbReference>
<dbReference type="Proteomes" id="UP000093281">
    <property type="component" value="Unassembled WGS sequence"/>
</dbReference>
<comment type="caution">
    <text evidence="9">The sequence shown here is derived from an EMBL/GenBank/DDBJ whole genome shotgun (WGS) entry which is preliminary data.</text>
</comment>
<dbReference type="GO" id="GO:0003886">
    <property type="term" value="F:DNA (cytosine-5-)-methyltransferase activity"/>
    <property type="evidence" value="ECO:0007669"/>
    <property type="project" value="UniProtKB-EC"/>
</dbReference>
<evidence type="ECO:0000256" key="3">
    <source>
        <dbReference type="ARBA" id="ARBA00022691"/>
    </source>
</evidence>
<dbReference type="Pfam" id="PF00145">
    <property type="entry name" value="DNA_methylase"/>
    <property type="match status" value="1"/>
</dbReference>
<keyword evidence="3 6" id="KW-0949">S-adenosyl-L-methionine</keyword>
<dbReference type="PANTHER" id="PTHR46098:SF1">
    <property type="entry name" value="TRNA (CYTOSINE(38)-C(5))-METHYLTRANSFERASE"/>
    <property type="match status" value="1"/>
</dbReference>
<dbReference type="PROSITE" id="PS00094">
    <property type="entry name" value="C5_MTASE_1"/>
    <property type="match status" value="1"/>
</dbReference>
<evidence type="ECO:0000256" key="8">
    <source>
        <dbReference type="RuleBase" id="RU000417"/>
    </source>
</evidence>
<dbReference type="EMBL" id="LCUJ01000002">
    <property type="protein sequence ID" value="OCL99557.1"/>
    <property type="molecule type" value="Genomic_DNA"/>
</dbReference>
<evidence type="ECO:0000256" key="1">
    <source>
        <dbReference type="ARBA" id="ARBA00022603"/>
    </source>
</evidence>
<dbReference type="OrthoDB" id="9813719at2"/>
<evidence type="ECO:0000313" key="9">
    <source>
        <dbReference type="EMBL" id="OCL99557.1"/>
    </source>
</evidence>
<dbReference type="PATRIC" id="fig|544718.51.peg.586"/>
<dbReference type="Gene3D" id="3.90.120.10">
    <property type="entry name" value="DNA Methylase, subunit A, domain 2"/>
    <property type="match status" value="1"/>
</dbReference>
<feature type="active site" evidence="6">
    <location>
        <position position="86"/>
    </location>
</feature>
<evidence type="ECO:0000313" key="10">
    <source>
        <dbReference type="Proteomes" id="UP000093281"/>
    </source>
</evidence>
<dbReference type="NCBIfam" id="TIGR00675">
    <property type="entry name" value="dcm"/>
    <property type="match status" value="1"/>
</dbReference>
<protein>
    <recommendedName>
        <fullName evidence="8">Cytosine-specific methyltransferase</fullName>
        <ecNumber evidence="8">2.1.1.37</ecNumber>
    </recommendedName>
</protein>
<evidence type="ECO:0000256" key="6">
    <source>
        <dbReference type="PROSITE-ProRule" id="PRU01016"/>
    </source>
</evidence>
<dbReference type="RefSeq" id="WP_066185516.1">
    <property type="nucleotide sequence ID" value="NZ_LCUJ01000002.1"/>
</dbReference>
<dbReference type="EC" id="2.1.1.37" evidence="8"/>
<dbReference type="Gene3D" id="3.90.120.30">
    <property type="match status" value="1"/>
</dbReference>
<evidence type="ECO:0000256" key="5">
    <source>
        <dbReference type="ARBA" id="ARBA00047422"/>
    </source>
</evidence>
<evidence type="ECO:0000256" key="7">
    <source>
        <dbReference type="RuleBase" id="RU000416"/>
    </source>
</evidence>
<dbReference type="InterPro" id="IPR031303">
    <property type="entry name" value="C5_meth_CS"/>
</dbReference>
<dbReference type="InterPro" id="IPR050750">
    <property type="entry name" value="C5-MTase"/>
</dbReference>
<keyword evidence="2 6" id="KW-0808">Transferase</keyword>
<organism evidence="9 10">
    <name type="scientific">Aliarcobacter thereius</name>
    <dbReference type="NCBI Taxonomy" id="544718"/>
    <lineage>
        <taxon>Bacteria</taxon>
        <taxon>Pseudomonadati</taxon>
        <taxon>Campylobacterota</taxon>
        <taxon>Epsilonproteobacteria</taxon>
        <taxon>Campylobacterales</taxon>
        <taxon>Arcobacteraceae</taxon>
        <taxon>Aliarcobacter</taxon>
    </lineage>
</organism>
<evidence type="ECO:0000256" key="4">
    <source>
        <dbReference type="ARBA" id="ARBA00022747"/>
    </source>
</evidence>
<dbReference type="InterPro" id="IPR001525">
    <property type="entry name" value="C5_MeTfrase"/>
</dbReference>
<proteinExistence type="inferred from homology"/>
<keyword evidence="4" id="KW-0680">Restriction system</keyword>
<dbReference type="GO" id="GO:0009307">
    <property type="term" value="P:DNA restriction-modification system"/>
    <property type="evidence" value="ECO:0007669"/>
    <property type="project" value="UniProtKB-KW"/>
</dbReference>
<sequence length="407" mass="46201">MSANLNLNTKLSVATAFSGGLAAVEFALKYENIKHEIIFACEFDKYARQQYLKFHNEPKTFYKDIRDLKAVKYLNQIDLFVWGSPCQNLSLAGNRKGLVGDKSSLFFEGARVQSEMKPKMFIFENVKGLLSSNSGADYKEVCDTFRNQAYHIITLQMNTKDYGVPQNRERIFIVGFLDVNRYHSYTEPAPFKLEKRLKDILEKDVDEKYHLSEKMVRGFIKKENFFCGNFKIKDINTEIANCINTVEGNRRTDNYIKVGYINQDAQAGQVFSSLGISPTLSAGSKGYSQGYVEDIKLEQVGILNIKGHECTKRIYSDNGISPSLVTKSGGNTIPKIQIKSNIRRLTPKECFRLQGLKDEDINIIVSDTQAYKIAGNAISVNVMQYLLKSIFERSEIKTSIFDFVDIA</sequence>
<dbReference type="PROSITE" id="PS00095">
    <property type="entry name" value="C5_MTASE_2"/>
    <property type="match status" value="1"/>
</dbReference>